<evidence type="ECO:0000313" key="5">
    <source>
        <dbReference type="EMBL" id="MDR0183617.1"/>
    </source>
</evidence>
<dbReference type="PANTHER" id="PTHR43023">
    <property type="entry name" value="PROTEIN TRIGALACTOSYLDIACYLGLYCEROL 3, CHLOROPLASTIC"/>
    <property type="match status" value="1"/>
</dbReference>
<keyword evidence="1" id="KW-0813">Transport</keyword>
<accession>A0ABU1CFA9</accession>
<dbReference type="Gene3D" id="3.40.50.300">
    <property type="entry name" value="P-loop containing nucleotide triphosphate hydrolases"/>
    <property type="match status" value="1"/>
</dbReference>
<evidence type="ECO:0000256" key="3">
    <source>
        <dbReference type="ARBA" id="ARBA00022840"/>
    </source>
</evidence>
<dbReference type="PANTHER" id="PTHR43023:SF3">
    <property type="entry name" value="PROTEIN TRIGALACTOSYLDIACYLGLYCEROL 3, CHLOROPLASTIC"/>
    <property type="match status" value="1"/>
</dbReference>
<dbReference type="Proteomes" id="UP001233535">
    <property type="component" value="Unassembled WGS sequence"/>
</dbReference>
<reference evidence="5 6" key="1">
    <citation type="submission" date="2023-04" db="EMBL/GenBank/DDBJ databases">
        <title>Lysobacter sp. strain UC isolated from soil sample.</title>
        <authorList>
            <person name="Choksket S."/>
            <person name="Harshvardhan F."/>
            <person name="Rana R."/>
            <person name="Patil P.B."/>
            <person name="Korpole S."/>
        </authorList>
    </citation>
    <scope>NUCLEOTIDE SEQUENCE [LARGE SCALE GENOMIC DNA]</scope>
    <source>
        <strain evidence="5 6">UC</strain>
    </source>
</reference>
<dbReference type="RefSeq" id="WP_309262890.1">
    <property type="nucleotide sequence ID" value="NZ_JARUHG010000003.1"/>
</dbReference>
<keyword evidence="3 5" id="KW-0067">ATP-binding</keyword>
<evidence type="ECO:0000256" key="2">
    <source>
        <dbReference type="ARBA" id="ARBA00022741"/>
    </source>
</evidence>
<dbReference type="CDD" id="cd03261">
    <property type="entry name" value="ABC_Org_Solvent_Resistant"/>
    <property type="match status" value="1"/>
</dbReference>
<dbReference type="GO" id="GO:0005524">
    <property type="term" value="F:ATP binding"/>
    <property type="evidence" value="ECO:0007669"/>
    <property type="project" value="UniProtKB-KW"/>
</dbReference>
<dbReference type="InterPro" id="IPR003439">
    <property type="entry name" value="ABC_transporter-like_ATP-bd"/>
</dbReference>
<dbReference type="Pfam" id="PF00005">
    <property type="entry name" value="ABC_tran"/>
    <property type="match status" value="1"/>
</dbReference>
<organism evidence="5 6">
    <name type="scientific">Lysobacter arvi</name>
    <dbReference type="NCBI Taxonomy" id="3038776"/>
    <lineage>
        <taxon>Bacteria</taxon>
        <taxon>Pseudomonadati</taxon>
        <taxon>Pseudomonadota</taxon>
        <taxon>Gammaproteobacteria</taxon>
        <taxon>Lysobacterales</taxon>
        <taxon>Lysobacteraceae</taxon>
        <taxon>Lysobacter</taxon>
    </lineage>
</organism>
<evidence type="ECO:0000256" key="1">
    <source>
        <dbReference type="ARBA" id="ARBA00022448"/>
    </source>
</evidence>
<evidence type="ECO:0000313" key="6">
    <source>
        <dbReference type="Proteomes" id="UP001233535"/>
    </source>
</evidence>
<dbReference type="PROSITE" id="PS00211">
    <property type="entry name" value="ABC_TRANSPORTER_1"/>
    <property type="match status" value="1"/>
</dbReference>
<dbReference type="InterPro" id="IPR027417">
    <property type="entry name" value="P-loop_NTPase"/>
</dbReference>
<keyword evidence="6" id="KW-1185">Reference proteome</keyword>
<dbReference type="InterPro" id="IPR017871">
    <property type="entry name" value="ABC_transporter-like_CS"/>
</dbReference>
<name>A0ABU1CFA9_9GAMM</name>
<keyword evidence="2" id="KW-0547">Nucleotide-binding</keyword>
<proteinExistence type="predicted"/>
<feature type="domain" description="ABC transporter" evidence="4">
    <location>
        <begin position="15"/>
        <end position="253"/>
    </location>
</feature>
<dbReference type="InterPro" id="IPR003593">
    <property type="entry name" value="AAA+_ATPase"/>
</dbReference>
<dbReference type="SMART" id="SM00382">
    <property type="entry name" value="AAA"/>
    <property type="match status" value="1"/>
</dbReference>
<dbReference type="EMBL" id="JARUHG010000003">
    <property type="protein sequence ID" value="MDR0183617.1"/>
    <property type="molecule type" value="Genomic_DNA"/>
</dbReference>
<sequence length="268" mass="29012">MHPLCPTPQSGQPIVRVRGLVNRFGEQVVHDGLDLDVRPGEIIGIVGGSGTGKSVLMRAILGLRAPQEGRIEVLGLDALADDATQRRAIERNTGVLFQDGALFSSLTVGENVQVPLKEYHGDLPDSLRYELALLKVKLAGLPADALNKLPSQLSGGMRKRAGLARALALDPPLLFLDEPTAGLDPIGAAAFDRLIRTLQQALGLTVFLITHDLDTLYAICDRVAVLADRKVVVCAPIQEVERFDHPWVQEYFHGPRARAARTTRDATS</sequence>
<comment type="caution">
    <text evidence="5">The sequence shown here is derived from an EMBL/GenBank/DDBJ whole genome shotgun (WGS) entry which is preliminary data.</text>
</comment>
<protein>
    <submittedName>
        <fullName evidence="5">ABC transporter ATP-binding protein</fullName>
    </submittedName>
</protein>
<gene>
    <name evidence="5" type="ORF">P8609_11665</name>
</gene>
<evidence type="ECO:0000259" key="4">
    <source>
        <dbReference type="PROSITE" id="PS50893"/>
    </source>
</evidence>
<dbReference type="SUPFAM" id="SSF52540">
    <property type="entry name" value="P-loop containing nucleoside triphosphate hydrolases"/>
    <property type="match status" value="1"/>
</dbReference>
<dbReference type="PROSITE" id="PS50893">
    <property type="entry name" value="ABC_TRANSPORTER_2"/>
    <property type="match status" value="1"/>
</dbReference>